<feature type="transmembrane region" description="Helical" evidence="5">
    <location>
        <begin position="394"/>
        <end position="418"/>
    </location>
</feature>
<dbReference type="PANTHER" id="PTHR31274:SF1">
    <property type="entry name" value="AGL149CP"/>
    <property type="match status" value="1"/>
</dbReference>
<feature type="transmembrane region" description="Helical" evidence="5">
    <location>
        <begin position="287"/>
        <end position="304"/>
    </location>
</feature>
<feature type="transmembrane region" description="Helical" evidence="5">
    <location>
        <begin position="98"/>
        <end position="117"/>
    </location>
</feature>
<dbReference type="EMBL" id="ML121538">
    <property type="protein sequence ID" value="RPB25222.1"/>
    <property type="molecule type" value="Genomic_DNA"/>
</dbReference>
<keyword evidence="7" id="KW-1185">Reference proteome</keyword>
<protein>
    <submittedName>
        <fullName evidence="6">Auxin efflux carrier</fullName>
    </submittedName>
</protein>
<evidence type="ECO:0000256" key="2">
    <source>
        <dbReference type="ARBA" id="ARBA00022692"/>
    </source>
</evidence>
<keyword evidence="4 5" id="KW-0472">Membrane</keyword>
<gene>
    <name evidence="6" type="ORF">L211DRAFT_783270</name>
</gene>
<name>A0A3N4LVK4_9PEZI</name>
<organism evidence="6 7">
    <name type="scientific">Terfezia boudieri ATCC MYA-4762</name>
    <dbReference type="NCBI Taxonomy" id="1051890"/>
    <lineage>
        <taxon>Eukaryota</taxon>
        <taxon>Fungi</taxon>
        <taxon>Dikarya</taxon>
        <taxon>Ascomycota</taxon>
        <taxon>Pezizomycotina</taxon>
        <taxon>Pezizomycetes</taxon>
        <taxon>Pezizales</taxon>
        <taxon>Pezizaceae</taxon>
        <taxon>Terfezia</taxon>
    </lineage>
</organism>
<proteinExistence type="predicted"/>
<feature type="transmembrane region" description="Helical" evidence="5">
    <location>
        <begin position="39"/>
        <end position="57"/>
    </location>
</feature>
<dbReference type="PANTHER" id="PTHR31274">
    <property type="entry name" value="PROTEIN ECM3"/>
    <property type="match status" value="1"/>
</dbReference>
<dbReference type="GO" id="GO:0016020">
    <property type="term" value="C:membrane"/>
    <property type="evidence" value="ECO:0007669"/>
    <property type="project" value="UniProtKB-SubCell"/>
</dbReference>
<keyword evidence="3 5" id="KW-1133">Transmembrane helix</keyword>
<evidence type="ECO:0000256" key="5">
    <source>
        <dbReference type="SAM" id="Phobius"/>
    </source>
</evidence>
<evidence type="ECO:0000256" key="1">
    <source>
        <dbReference type="ARBA" id="ARBA00004141"/>
    </source>
</evidence>
<feature type="transmembrane region" description="Helical" evidence="5">
    <location>
        <begin position="316"/>
        <end position="338"/>
    </location>
</feature>
<dbReference type="Proteomes" id="UP000267821">
    <property type="component" value="Unassembled WGS sequence"/>
</dbReference>
<feature type="transmembrane region" description="Helical" evidence="5">
    <location>
        <begin position="6"/>
        <end position="27"/>
    </location>
</feature>
<evidence type="ECO:0000313" key="6">
    <source>
        <dbReference type="EMBL" id="RPB25222.1"/>
    </source>
</evidence>
<feature type="transmembrane region" description="Helical" evidence="5">
    <location>
        <begin position="63"/>
        <end position="86"/>
    </location>
</feature>
<reference evidence="6 7" key="1">
    <citation type="journal article" date="2018" name="Nat. Ecol. Evol.">
        <title>Pezizomycetes genomes reveal the molecular basis of ectomycorrhizal truffle lifestyle.</title>
        <authorList>
            <person name="Murat C."/>
            <person name="Payen T."/>
            <person name="Noel B."/>
            <person name="Kuo A."/>
            <person name="Morin E."/>
            <person name="Chen J."/>
            <person name="Kohler A."/>
            <person name="Krizsan K."/>
            <person name="Balestrini R."/>
            <person name="Da Silva C."/>
            <person name="Montanini B."/>
            <person name="Hainaut M."/>
            <person name="Levati E."/>
            <person name="Barry K.W."/>
            <person name="Belfiori B."/>
            <person name="Cichocki N."/>
            <person name="Clum A."/>
            <person name="Dockter R.B."/>
            <person name="Fauchery L."/>
            <person name="Guy J."/>
            <person name="Iotti M."/>
            <person name="Le Tacon F."/>
            <person name="Lindquist E.A."/>
            <person name="Lipzen A."/>
            <person name="Malagnac F."/>
            <person name="Mello A."/>
            <person name="Molinier V."/>
            <person name="Miyauchi S."/>
            <person name="Poulain J."/>
            <person name="Riccioni C."/>
            <person name="Rubini A."/>
            <person name="Sitrit Y."/>
            <person name="Splivallo R."/>
            <person name="Traeger S."/>
            <person name="Wang M."/>
            <person name="Zifcakova L."/>
            <person name="Wipf D."/>
            <person name="Zambonelli A."/>
            <person name="Paolocci F."/>
            <person name="Nowrousian M."/>
            <person name="Ottonello S."/>
            <person name="Baldrian P."/>
            <person name="Spatafora J.W."/>
            <person name="Henrissat B."/>
            <person name="Nagy L.G."/>
            <person name="Aury J.M."/>
            <person name="Wincker P."/>
            <person name="Grigoriev I.V."/>
            <person name="Bonfante P."/>
            <person name="Martin F.M."/>
        </authorList>
    </citation>
    <scope>NUCLEOTIDE SEQUENCE [LARGE SCALE GENOMIC DNA]</scope>
    <source>
        <strain evidence="6 7">ATCC MYA-4762</strain>
    </source>
</reference>
<dbReference type="InterPro" id="IPR040254">
    <property type="entry name" value="Ecm3-like"/>
</dbReference>
<evidence type="ECO:0000256" key="4">
    <source>
        <dbReference type="ARBA" id="ARBA00023136"/>
    </source>
</evidence>
<dbReference type="FunCoup" id="A0A3N4LVK4">
    <property type="interactions" value="60"/>
</dbReference>
<feature type="non-terminal residue" evidence="6">
    <location>
        <position position="1"/>
    </location>
</feature>
<comment type="subcellular location">
    <subcellularLocation>
        <location evidence="1">Membrane</location>
        <topology evidence="1">Multi-pass membrane protein</topology>
    </subcellularLocation>
</comment>
<accession>A0A3N4LVK4</accession>
<feature type="transmembrane region" description="Helical" evidence="5">
    <location>
        <begin position="358"/>
        <end position="382"/>
    </location>
</feature>
<evidence type="ECO:0000313" key="7">
    <source>
        <dbReference type="Proteomes" id="UP000267821"/>
    </source>
</evidence>
<dbReference type="InterPro" id="IPR004776">
    <property type="entry name" value="Mem_transp_PIN-like"/>
</dbReference>
<sequence>VIFTSVKPIIKMAVIALGGGLFARMGVLSPEACRANANLVISMLLPLLIFSTVVPSFDPNNMMTVLAIVLSGMVYMVMGLSFGLIVRWFTPIPVTWKGGIVAAGFLGNWSDLVIGYISTLTKSEPFSPQDTDLGTAYSSIFMTVQNIVLFNLGGFQLIKRDFDHRSRADLEKSSSHKLKAASNSDDIAIDEIDHAPTLFSKTSAVDVTQRCNNNPDLTVREKVSLGRRVWLAFKPLLNPPSITLIASLIVANVQPLKALFIHTGSFSVKDAPDQRPPLDFIMETARFVGPSAPVMGLMLLGAAFSRMSIKSLPKGFWKSIIVMAIFKLVISPIIGMVWTTQLAKHTSLIRTENKILQFVMIMTSSTPSATSLIYLTTIFAPLDKHSVEMSALSALLLAQYALMLVTLPVVVSYSLLYIL</sequence>
<evidence type="ECO:0000256" key="3">
    <source>
        <dbReference type="ARBA" id="ARBA00022989"/>
    </source>
</evidence>
<dbReference type="InParanoid" id="A0A3N4LVK4"/>
<feature type="transmembrane region" description="Helical" evidence="5">
    <location>
        <begin position="137"/>
        <end position="158"/>
    </location>
</feature>
<keyword evidence="2 5" id="KW-0812">Transmembrane</keyword>
<dbReference type="Pfam" id="PF03547">
    <property type="entry name" value="Mem_trans"/>
    <property type="match status" value="1"/>
</dbReference>
<dbReference type="AlphaFoldDB" id="A0A3N4LVK4"/>
<dbReference type="STRING" id="1051890.A0A3N4LVK4"/>
<dbReference type="OrthoDB" id="435607at2759"/>
<dbReference type="GO" id="GO:0055085">
    <property type="term" value="P:transmembrane transport"/>
    <property type="evidence" value="ECO:0007669"/>
    <property type="project" value="InterPro"/>
</dbReference>